<evidence type="ECO:0000313" key="2">
    <source>
        <dbReference type="EMBL" id="RLP78245.1"/>
    </source>
</evidence>
<name>A0A3L7AE36_9HYPH</name>
<dbReference type="EMBL" id="RCTF01000009">
    <property type="protein sequence ID" value="RLP78245.1"/>
    <property type="molecule type" value="Genomic_DNA"/>
</dbReference>
<accession>A0A3L7AE36</accession>
<dbReference type="OrthoDB" id="8454513at2"/>
<protein>
    <submittedName>
        <fullName evidence="2">Uncharacterized protein</fullName>
    </submittedName>
</protein>
<keyword evidence="3" id="KW-1185">Reference proteome</keyword>
<proteinExistence type="predicted"/>
<comment type="caution">
    <text evidence="2">The sequence shown here is derived from an EMBL/GenBank/DDBJ whole genome shotgun (WGS) entry which is preliminary data.</text>
</comment>
<feature type="region of interest" description="Disordered" evidence="1">
    <location>
        <begin position="62"/>
        <end position="119"/>
    </location>
</feature>
<sequence length="119" mass="12427">MIDLRLPLGFGPGQNRVWPLVGALAAALATQVAVEAWAQSSRPQVTITPRVIQLPVIPQGNYLDPGPGPAIRPDVSIGKGENNDYVFPPDLSGGYGSGPPGDPTNNGQWSPLDGDTPSF</sequence>
<evidence type="ECO:0000313" key="3">
    <source>
        <dbReference type="Proteomes" id="UP000269692"/>
    </source>
</evidence>
<organism evidence="2 3">
    <name type="scientific">Xanthobacter tagetidis</name>
    <dbReference type="NCBI Taxonomy" id="60216"/>
    <lineage>
        <taxon>Bacteria</taxon>
        <taxon>Pseudomonadati</taxon>
        <taxon>Pseudomonadota</taxon>
        <taxon>Alphaproteobacteria</taxon>
        <taxon>Hyphomicrobiales</taxon>
        <taxon>Xanthobacteraceae</taxon>
        <taxon>Xanthobacter</taxon>
    </lineage>
</organism>
<reference evidence="2 3" key="1">
    <citation type="submission" date="2018-10" db="EMBL/GenBank/DDBJ databases">
        <title>Xanthobacter tagetidis genome sequencing and assembly.</title>
        <authorList>
            <person name="Maclea K.S."/>
            <person name="Goen A.E."/>
            <person name="Fatima S.A."/>
        </authorList>
    </citation>
    <scope>NUCLEOTIDE SEQUENCE [LARGE SCALE GENOMIC DNA]</scope>
    <source>
        <strain evidence="2 3">ATCC 700314</strain>
    </source>
</reference>
<gene>
    <name evidence="2" type="ORF">D9R14_12760</name>
</gene>
<dbReference type="AlphaFoldDB" id="A0A3L7AE36"/>
<evidence type="ECO:0000256" key="1">
    <source>
        <dbReference type="SAM" id="MobiDB-lite"/>
    </source>
</evidence>
<dbReference type="Proteomes" id="UP000269692">
    <property type="component" value="Unassembled WGS sequence"/>
</dbReference>
<dbReference type="RefSeq" id="WP_121623712.1">
    <property type="nucleotide sequence ID" value="NZ_JACIIW010000009.1"/>
</dbReference>